<evidence type="ECO:0000313" key="2">
    <source>
        <dbReference type="EMBL" id="NMM99368.1"/>
    </source>
</evidence>
<gene>
    <name evidence="2" type="ORF">G1C97_2328</name>
</gene>
<dbReference type="Gene3D" id="3.40.50.150">
    <property type="entry name" value="Vaccinia Virus protein VP39"/>
    <property type="match status" value="1"/>
</dbReference>
<accession>A0A7Y0EZQ4</accession>
<feature type="domain" description="Type ISP restriction-modification enzyme LLaBIII C-terminal specificity" evidence="1">
    <location>
        <begin position="167"/>
        <end position="525"/>
    </location>
</feature>
<dbReference type="Proteomes" id="UP000543419">
    <property type="component" value="Unassembled WGS sequence"/>
</dbReference>
<reference evidence="2 3" key="1">
    <citation type="submission" date="2020-02" db="EMBL/GenBank/DDBJ databases">
        <title>Characterization of phylogenetic diversity of novel bifidobacterial species isolated in Czech ZOOs.</title>
        <authorList>
            <person name="Lugli G.A."/>
            <person name="Vera N.B."/>
            <person name="Ventura M."/>
        </authorList>
    </citation>
    <scope>NUCLEOTIDE SEQUENCE [LARGE SCALE GENOMIC DNA]</scope>
    <source>
        <strain evidence="2 3">DSM 109959</strain>
    </source>
</reference>
<sequence>MAGSNATLNSKLYDHYIRAFRWASDRIGDSGIVCFVTNGGWLTGESTAGVRKCFVEEFNSIYVYNLRGNQRTSGEESRREGGKIFESGSRATIAITMLVKNPNSSEHGSIHYKDIGNYLNRQQKLDILKNVVKDNPEWIGLTSDKYGDWLNKRDDSFGDFAPLKGVYSNSALAVSTNRDSWVWNYSSTWLLQNVKRSISAYSESIDGQIVNDDSRIKWTDGLKRRFARGEKLRFDCSLIRTGFYRPFTKQMLYASNQLIERPSSQLSSLMPYEDADNIEIALSGINAPYPFSAVAYGKIPCLTPYGGNLACFPLYWYEKVEPSDDGGLFSEADMQDADEHGYIRHDAITDTGLKVFREAYPNLKITKEDIFYYVYGVLHSPEYRKRFANNLKKELPRIPLAKDFKAFMKAGRVLAHLHLDYESINPWPVMEVGDSVNPGRTEKMTYPKKIKNAETGKKVPDLTVLKVAENLTIEGIPMRAYDYVVNGKSAIGWLIDRYKVTTDKKSGITNDPNDYSDNPRYIVDLVERVIRVSMETLDIVEGLPALEELPHPANWPAEWSD</sequence>
<keyword evidence="3" id="KW-1185">Reference proteome</keyword>
<dbReference type="SUPFAM" id="SSF53335">
    <property type="entry name" value="S-adenosyl-L-methionine-dependent methyltransferases"/>
    <property type="match status" value="1"/>
</dbReference>
<evidence type="ECO:0000313" key="3">
    <source>
        <dbReference type="Proteomes" id="UP000543419"/>
    </source>
</evidence>
<proteinExistence type="predicted"/>
<evidence type="ECO:0000259" key="1">
    <source>
        <dbReference type="Pfam" id="PF18135"/>
    </source>
</evidence>
<protein>
    <recommendedName>
        <fullName evidence="1">Type ISP restriction-modification enzyme LLaBIII C-terminal specificity domain-containing protein</fullName>
    </recommendedName>
</protein>
<comment type="caution">
    <text evidence="2">The sequence shown here is derived from an EMBL/GenBank/DDBJ whole genome shotgun (WGS) entry which is preliminary data.</text>
</comment>
<dbReference type="AlphaFoldDB" id="A0A7Y0EZQ4"/>
<dbReference type="Pfam" id="PF18135">
    <property type="entry name" value="Type_ISP_C"/>
    <property type="match status" value="1"/>
</dbReference>
<name>A0A7Y0EZQ4_9BIFI</name>
<dbReference type="EMBL" id="JAAIIG010000023">
    <property type="protein sequence ID" value="NMM99368.1"/>
    <property type="molecule type" value="Genomic_DNA"/>
</dbReference>
<dbReference type="InterPro" id="IPR041635">
    <property type="entry name" value="Type_ISP_LLaBIII_C"/>
</dbReference>
<dbReference type="InterPro" id="IPR029063">
    <property type="entry name" value="SAM-dependent_MTases_sf"/>
</dbReference>
<organism evidence="2 3">
    <name type="scientific">Bifidobacterium olomucense</name>
    <dbReference type="NCBI Taxonomy" id="2675324"/>
    <lineage>
        <taxon>Bacteria</taxon>
        <taxon>Bacillati</taxon>
        <taxon>Actinomycetota</taxon>
        <taxon>Actinomycetes</taxon>
        <taxon>Bifidobacteriales</taxon>
        <taxon>Bifidobacteriaceae</taxon>
        <taxon>Bifidobacterium</taxon>
    </lineage>
</organism>